<evidence type="ECO:0000313" key="1">
    <source>
        <dbReference type="EMBL" id="MEX1670764.1"/>
    </source>
</evidence>
<dbReference type="RefSeq" id="WP_368383070.1">
    <property type="nucleotide sequence ID" value="NZ_JBFRYA010000022.1"/>
</dbReference>
<organism evidence="1 2">
    <name type="scientific">Zhongshania guokunii</name>
    <dbReference type="NCBI Taxonomy" id="641783"/>
    <lineage>
        <taxon>Bacteria</taxon>
        <taxon>Pseudomonadati</taxon>
        <taxon>Pseudomonadota</taxon>
        <taxon>Gammaproteobacteria</taxon>
        <taxon>Cellvibrionales</taxon>
        <taxon>Spongiibacteraceae</taxon>
        <taxon>Zhongshania</taxon>
    </lineage>
</organism>
<evidence type="ECO:0000313" key="2">
    <source>
        <dbReference type="Proteomes" id="UP001557485"/>
    </source>
</evidence>
<accession>A0ABV3UDX3</accession>
<dbReference type="PROSITE" id="PS51257">
    <property type="entry name" value="PROKAR_LIPOPROTEIN"/>
    <property type="match status" value="1"/>
</dbReference>
<reference evidence="1 2" key="1">
    <citation type="journal article" date="2011" name="Int. J. Syst. Evol. Microbiol.">
        <title>Zhongshania antarctica gen. nov., sp. nov. and Zhongshania guokunii sp. nov., gammaproteobacteria respectively isolated from coastal attached (fast) ice and surface seawater of the Antarctic.</title>
        <authorList>
            <person name="Li H.J."/>
            <person name="Zhang X.Y."/>
            <person name="Chen C.X."/>
            <person name="Zhang Y.J."/>
            <person name="Gao Z.M."/>
            <person name="Yu Y."/>
            <person name="Chen X.L."/>
            <person name="Chen B."/>
            <person name="Zhang Y.Z."/>
        </authorList>
    </citation>
    <scope>NUCLEOTIDE SEQUENCE [LARGE SCALE GENOMIC DNA]</scope>
    <source>
        <strain evidence="1 2">ZS6-22T</strain>
    </source>
</reference>
<sequence length="135" mass="14503">MGKFGLILVFAIALIACQSREPQASKVAGAATTKPANLAESVVSVSEPVSAPKQAKLDLRLPQDAVVITAEVWNDGGRDRYGVKDWFGSDQGREASRLKLKSKLLLKENAMTEKTVSSYADSVAGAEVGFEYKTR</sequence>
<dbReference type="EMBL" id="JBFRYA010000022">
    <property type="protein sequence ID" value="MEX1670764.1"/>
    <property type="molecule type" value="Genomic_DNA"/>
</dbReference>
<proteinExistence type="predicted"/>
<name>A0ABV3UDX3_9GAMM</name>
<comment type="caution">
    <text evidence="1">The sequence shown here is derived from an EMBL/GenBank/DDBJ whole genome shotgun (WGS) entry which is preliminary data.</text>
</comment>
<evidence type="ECO:0008006" key="3">
    <source>
        <dbReference type="Google" id="ProtNLM"/>
    </source>
</evidence>
<keyword evidence="2" id="KW-1185">Reference proteome</keyword>
<protein>
    <recommendedName>
        <fullName evidence="3">DUF1425 domain-containing protein</fullName>
    </recommendedName>
</protein>
<dbReference type="Proteomes" id="UP001557485">
    <property type="component" value="Unassembled WGS sequence"/>
</dbReference>
<gene>
    <name evidence="1" type="ORF">AB4876_17735</name>
</gene>